<feature type="region of interest" description="Disordered" evidence="7">
    <location>
        <begin position="28"/>
        <end position="74"/>
    </location>
</feature>
<dbReference type="InterPro" id="IPR046346">
    <property type="entry name" value="Aminoacid_DH-like_N_sf"/>
</dbReference>
<dbReference type="InterPro" id="IPR027417">
    <property type="entry name" value="P-loop_NTPase"/>
</dbReference>
<evidence type="ECO:0000313" key="11">
    <source>
        <dbReference type="EMBL" id="KAF1841948.1"/>
    </source>
</evidence>
<dbReference type="PRINTS" id="PR01100">
    <property type="entry name" value="SHIKIMTKNASE"/>
</dbReference>
<dbReference type="FunFam" id="3.40.50.10860:FF:000019">
    <property type="entry name" value="Quinate pathway repressor protein QutR"/>
    <property type="match status" value="1"/>
</dbReference>
<evidence type="ECO:0000259" key="9">
    <source>
        <dbReference type="Pfam" id="PF08501"/>
    </source>
</evidence>
<dbReference type="GO" id="GO:0004764">
    <property type="term" value="F:shikimate 3-dehydrogenase (NADP+) activity"/>
    <property type="evidence" value="ECO:0007669"/>
    <property type="project" value="InterPro"/>
</dbReference>
<evidence type="ECO:0000256" key="2">
    <source>
        <dbReference type="ARBA" id="ARBA00009349"/>
    </source>
</evidence>
<feature type="compositionally biased region" description="Polar residues" evidence="7">
    <location>
        <begin position="28"/>
        <end position="53"/>
    </location>
</feature>
<dbReference type="InterPro" id="IPR013785">
    <property type="entry name" value="Aldolase_TIM"/>
</dbReference>
<dbReference type="Pfam" id="PF01488">
    <property type="entry name" value="Shikimate_DH"/>
    <property type="match status" value="1"/>
</dbReference>
<reference evidence="11" key="1">
    <citation type="submission" date="2020-01" db="EMBL/GenBank/DDBJ databases">
        <authorList>
            <consortium name="DOE Joint Genome Institute"/>
            <person name="Haridas S."/>
            <person name="Albert R."/>
            <person name="Binder M."/>
            <person name="Bloem J."/>
            <person name="Labutti K."/>
            <person name="Salamov A."/>
            <person name="Andreopoulos B."/>
            <person name="Baker S.E."/>
            <person name="Barry K."/>
            <person name="Bills G."/>
            <person name="Bluhm B.H."/>
            <person name="Cannon C."/>
            <person name="Castanera R."/>
            <person name="Culley D.E."/>
            <person name="Daum C."/>
            <person name="Ezra D."/>
            <person name="Gonzalez J.B."/>
            <person name="Henrissat B."/>
            <person name="Kuo A."/>
            <person name="Liang C."/>
            <person name="Lipzen A."/>
            <person name="Lutzoni F."/>
            <person name="Magnuson J."/>
            <person name="Mondo S."/>
            <person name="Nolan M."/>
            <person name="Ohm R."/>
            <person name="Pangilinan J."/>
            <person name="Park H.-J."/>
            <person name="Ramirez L."/>
            <person name="Alfaro M."/>
            <person name="Sun H."/>
            <person name="Tritt A."/>
            <person name="Yoshinaga Y."/>
            <person name="Zwiers L.-H."/>
            <person name="Turgeon B.G."/>
            <person name="Goodwin S.B."/>
            <person name="Spatafora J.W."/>
            <person name="Crous P.W."/>
            <person name="Grigoriev I.V."/>
        </authorList>
    </citation>
    <scope>NUCLEOTIDE SEQUENCE</scope>
    <source>
        <strain evidence="11">CBS 394.84</strain>
    </source>
</reference>
<comment type="similarity">
    <text evidence="2">In the N-terminal section; belongs to the shikimate kinase family.</text>
</comment>
<keyword evidence="4" id="KW-0672">Quinate metabolism</keyword>
<dbReference type="InterPro" id="IPR036291">
    <property type="entry name" value="NAD(P)-bd_dom_sf"/>
</dbReference>
<dbReference type="InterPro" id="IPR031322">
    <property type="entry name" value="Shikimate/glucono_kinase"/>
</dbReference>
<dbReference type="GO" id="GO:0003866">
    <property type="term" value="F:3-phosphoshikimate 1-carboxyvinyltransferase activity"/>
    <property type="evidence" value="ECO:0007669"/>
    <property type="project" value="TreeGrafter"/>
</dbReference>
<evidence type="ECO:0000313" key="12">
    <source>
        <dbReference type="Proteomes" id="UP000800039"/>
    </source>
</evidence>
<dbReference type="SUPFAM" id="SSF53223">
    <property type="entry name" value="Aminoacid dehydrogenase-like, N-terminal domain"/>
    <property type="match status" value="1"/>
</dbReference>
<dbReference type="InterPro" id="IPR006151">
    <property type="entry name" value="Shikm_DH/Glu-tRNA_Rdtase"/>
</dbReference>
<dbReference type="RefSeq" id="XP_040784511.1">
    <property type="nucleotide sequence ID" value="XM_040930427.1"/>
</dbReference>
<dbReference type="PANTHER" id="PTHR21090">
    <property type="entry name" value="AROM/DEHYDROQUINATE SYNTHASE"/>
    <property type="match status" value="1"/>
</dbReference>
<evidence type="ECO:0000256" key="5">
    <source>
        <dbReference type="ARBA" id="ARBA00023015"/>
    </source>
</evidence>
<dbReference type="InterPro" id="IPR013708">
    <property type="entry name" value="Shikimate_DH-bd_N"/>
</dbReference>
<dbReference type="CDD" id="cd00502">
    <property type="entry name" value="DHQase_I"/>
    <property type="match status" value="1"/>
</dbReference>
<dbReference type="CDD" id="cd01065">
    <property type="entry name" value="NAD_bind_Shikimate_DH"/>
    <property type="match status" value="1"/>
</dbReference>
<dbReference type="Gene3D" id="3.40.50.720">
    <property type="entry name" value="NAD(P)-binding Rossmann-like Domain"/>
    <property type="match status" value="1"/>
</dbReference>
<dbReference type="Pfam" id="PF18317">
    <property type="entry name" value="SDH_C"/>
    <property type="match status" value="1"/>
</dbReference>
<evidence type="ECO:0000256" key="3">
    <source>
        <dbReference type="ARBA" id="ARBA00022491"/>
    </source>
</evidence>
<evidence type="ECO:0000256" key="4">
    <source>
        <dbReference type="ARBA" id="ARBA00022911"/>
    </source>
</evidence>
<name>A0A9P4GA24_9PLEO</name>
<dbReference type="GO" id="GO:0009423">
    <property type="term" value="P:chorismate biosynthetic process"/>
    <property type="evidence" value="ECO:0007669"/>
    <property type="project" value="TreeGrafter"/>
</dbReference>
<gene>
    <name evidence="11" type="ORF">K460DRAFT_319533</name>
</gene>
<protein>
    <recommendedName>
        <fullName evidence="13">Quinate repressor protein</fullName>
    </recommendedName>
</protein>
<dbReference type="Pfam" id="PF08501">
    <property type="entry name" value="Shikimate_dh_N"/>
    <property type="match status" value="1"/>
</dbReference>
<feature type="domain" description="Quinate/shikimate 5-dehydrogenase/glutamyl-tRNA reductase" evidence="8">
    <location>
        <begin position="689"/>
        <end position="738"/>
    </location>
</feature>
<dbReference type="FunFam" id="3.40.50.720:FF:000386">
    <property type="entry name" value="Quinate repressor protein"/>
    <property type="match status" value="1"/>
</dbReference>
<dbReference type="GO" id="GO:0003855">
    <property type="term" value="F:3-dehydroquinate dehydratase activity"/>
    <property type="evidence" value="ECO:0007669"/>
    <property type="project" value="InterPro"/>
</dbReference>
<dbReference type="Pfam" id="PF01487">
    <property type="entry name" value="DHquinase_I"/>
    <property type="match status" value="1"/>
</dbReference>
<dbReference type="Gene3D" id="3.20.20.70">
    <property type="entry name" value="Aldolase class I"/>
    <property type="match status" value="1"/>
</dbReference>
<dbReference type="InterPro" id="IPR001381">
    <property type="entry name" value="DHquinase_I"/>
</dbReference>
<comment type="similarity">
    <text evidence="1">In the 2nd section; belongs to the type-I 3-dehydroquinase family.</text>
</comment>
<dbReference type="Gene3D" id="3.40.50.300">
    <property type="entry name" value="P-loop containing nucleotide triphosphate hydrolases"/>
    <property type="match status" value="1"/>
</dbReference>
<dbReference type="InterPro" id="IPR041121">
    <property type="entry name" value="SDH_C"/>
</dbReference>
<dbReference type="SUPFAM" id="SSF51735">
    <property type="entry name" value="NAD(P)-binding Rossmann-fold domains"/>
    <property type="match status" value="1"/>
</dbReference>
<accession>A0A9P4GA24</accession>
<evidence type="ECO:0000256" key="7">
    <source>
        <dbReference type="SAM" id="MobiDB-lite"/>
    </source>
</evidence>
<evidence type="ECO:0000259" key="10">
    <source>
        <dbReference type="Pfam" id="PF18317"/>
    </source>
</evidence>
<dbReference type="EMBL" id="ML976618">
    <property type="protein sequence ID" value="KAF1841948.1"/>
    <property type="molecule type" value="Genomic_DNA"/>
</dbReference>
<organism evidence="11 12">
    <name type="scientific">Cucurbitaria berberidis CBS 394.84</name>
    <dbReference type="NCBI Taxonomy" id="1168544"/>
    <lineage>
        <taxon>Eukaryota</taxon>
        <taxon>Fungi</taxon>
        <taxon>Dikarya</taxon>
        <taxon>Ascomycota</taxon>
        <taxon>Pezizomycotina</taxon>
        <taxon>Dothideomycetes</taxon>
        <taxon>Pleosporomycetidae</taxon>
        <taxon>Pleosporales</taxon>
        <taxon>Pleosporineae</taxon>
        <taxon>Cucurbitariaceae</taxon>
        <taxon>Cucurbitaria</taxon>
    </lineage>
</organism>
<keyword evidence="6" id="KW-0804">Transcription</keyword>
<evidence type="ECO:0000256" key="6">
    <source>
        <dbReference type="ARBA" id="ARBA00023163"/>
    </source>
</evidence>
<evidence type="ECO:0008006" key="13">
    <source>
        <dbReference type="Google" id="ProtNLM"/>
    </source>
</evidence>
<sequence>MLKLNADGMASSAIGTKRSYAAMSQDTTATNSFSHTSKSPRSIDVTRSGTPSSYEGHRVSTEGTPSAGSCAQDTSALTSVPNECRRIFEPDASIVLIGMRGTGKSTLAVIASIACRRRVVDIDDLFQEATGFSTAKYRKQFGAANHNLRQEELLRSALQTHTKDAIIVCNGGSLERNGQAVMQDFAKTHLVIHIVRDLHSVHEYLKGVELSRLKDMLAFTAPILRACSNHEFYNISETTVVNFDAVTDEPAAPAFLTLKRAQRTFLKFLSLITSRGDSDGPIGPSIPPLEPGYPLSDVATELRKYTCAVQVPLVDLLAEDINVQGLELGCDAFEILVDPHRPGPATDLVDDTSSCVSKVRRSTVVPIIYHVLPTDGSRASYLEHVHHGLRTAPEFATIDLSLDHATLTKLVASRGITKIIGHLQTDKSWDDPFWDIKYDYAMRLGCAVVRFTRPARSTDDDILIQSLRSRISTNDSQIPLVCYNSGRSGRRSVCFNQHLTPVIPTSSREKPNIATTIEQNHQTSWLTAREVTQALYTSFTLDPMSVYIIGASLEYSVSPAMHNAAYNSCGMPHEFVRVQSSSLNSLKELVRKPNFGGSIVIQPFKLEVISLADSLSQHARAIGAVNTLIPVRHLKGDGSIPSDLELFQERNQAGPIQALYGDNTEWIGIRSCVRRGLSPANAVRPKTTGLIIGAGGMARAAVYALLQLGVKNIAIFNRTLEKAEKLIAHFNRIVLSLKATTVALSATRQDTPPTFHILKTREDPWPDTIRLPTIILSCIPADPIDDSPAAQFTLPAQWVRSPTGGVVMEIAYKTLNTPLMQQVRDEGSRLWTYMDGLDFLPEQAFAQFELFTGKRAPRRVMREEVLRAWRDEQGNADLEMVQRRLQAIDDQEP</sequence>
<evidence type="ECO:0000256" key="1">
    <source>
        <dbReference type="ARBA" id="ARBA00006477"/>
    </source>
</evidence>
<dbReference type="AlphaFoldDB" id="A0A9P4GA24"/>
<feature type="domain" description="Shikimate dehydrogenase substrate binding N-terminal" evidence="9">
    <location>
        <begin position="548"/>
        <end position="628"/>
    </location>
</feature>
<dbReference type="SUPFAM" id="SSF52540">
    <property type="entry name" value="P-loop containing nucleoside triphosphate hydrolases"/>
    <property type="match status" value="1"/>
</dbReference>
<keyword evidence="3" id="KW-0678">Repressor</keyword>
<dbReference type="PANTHER" id="PTHR21090:SF27">
    <property type="entry name" value="QUINATE REPRESSOR PROTEIN"/>
    <property type="match status" value="1"/>
</dbReference>
<evidence type="ECO:0000259" key="8">
    <source>
        <dbReference type="Pfam" id="PF01488"/>
    </source>
</evidence>
<keyword evidence="12" id="KW-1185">Reference proteome</keyword>
<dbReference type="OrthoDB" id="4415835at2759"/>
<feature type="compositionally biased region" description="Polar residues" evidence="7">
    <location>
        <begin position="61"/>
        <end position="74"/>
    </location>
</feature>
<dbReference type="GeneID" id="63847679"/>
<keyword evidence="5" id="KW-0805">Transcription regulation</keyword>
<dbReference type="Pfam" id="PF01202">
    <property type="entry name" value="SKI"/>
    <property type="match status" value="1"/>
</dbReference>
<comment type="caution">
    <text evidence="11">The sequence shown here is derived from an EMBL/GenBank/DDBJ whole genome shotgun (WGS) entry which is preliminary data.</text>
</comment>
<proteinExistence type="inferred from homology"/>
<dbReference type="Gene3D" id="3.40.50.10860">
    <property type="entry name" value="Leucine Dehydrogenase, chain A, domain 1"/>
    <property type="match status" value="1"/>
</dbReference>
<feature type="domain" description="SDH C-terminal" evidence="10">
    <location>
        <begin position="836"/>
        <end position="866"/>
    </location>
</feature>
<dbReference type="Proteomes" id="UP000800039">
    <property type="component" value="Unassembled WGS sequence"/>
</dbReference>